<name>A0A6N8E9H4_9GAMM</name>
<dbReference type="GO" id="GO:0006750">
    <property type="term" value="P:glutathione biosynthetic process"/>
    <property type="evidence" value="ECO:0007669"/>
    <property type="project" value="UniProtKB-UniRule"/>
</dbReference>
<dbReference type="InterPro" id="IPR007370">
    <property type="entry name" value="Glu_cys_ligase"/>
</dbReference>
<comment type="similarity">
    <text evidence="2 8">Belongs to the glutamate--cysteine ligase type 1 family. Type 1 subfamily.</text>
</comment>
<feature type="domain" description="Glutamate--cysteine ligase" evidence="10">
    <location>
        <begin position="8"/>
        <end position="381"/>
    </location>
</feature>
<evidence type="ECO:0000256" key="6">
    <source>
        <dbReference type="ARBA" id="ARBA00022840"/>
    </source>
</evidence>
<dbReference type="GO" id="GO:0005524">
    <property type="term" value="F:ATP binding"/>
    <property type="evidence" value="ECO:0007669"/>
    <property type="project" value="UniProtKB-KW"/>
</dbReference>
<evidence type="ECO:0000256" key="1">
    <source>
        <dbReference type="ARBA" id="ARBA00005006"/>
    </source>
</evidence>
<sequence>MDLEPALSRLHQAGASAALGDNRIGLEKESLRVTPDGRLAQTSHPAALGSALTHPHITTDFSEALIELVTPALTDPRAVLNVLRDIHVIVNRHLGDERLWATSMPCVIERGSEIPLARYGRSNAATMKTVYRRGLGNRYGRVMQMIAGVHFNFSFADAFWTLYQAEHDARADPTFFRSEAQMGMIRNLQRLGWLVPYLFGASPAVCDSFVQGHEADLERFDACTLYDPYATSLRMGDIGYQNKQEEGTGMKACYDSLDAYVRSLTWAIETPCPRYETIGVKVGDRYEQLNDRVLQIENEYYSTVRPKQITDWLEKPSQALRRRGIRYVELRSLDVNLFEPLGVGLEQLEFLETLMLYALLQDSPRIAPRERRDIDENQVRVAHRGREPGLRLARDRREIELRVWAHEILDGMLGVAELLDGGADGPHVASLKRQREKIDHPDLTPSARMLAEMRDQGEGFFALAWRWSETHQQAFKDARLDPEQNALFERLAAESIARQHEIEASDEVDFDTFLSDYFAGRVPSQASMH</sequence>
<dbReference type="OrthoDB" id="9803907at2"/>
<comment type="pathway">
    <text evidence="1 8 9">Sulfur metabolism; glutathione biosynthesis; glutathione from L-cysteine and L-glutamate: step 1/2.</text>
</comment>
<dbReference type="HAMAP" id="MF_00578">
    <property type="entry name" value="Glu_cys_ligase"/>
    <property type="match status" value="1"/>
</dbReference>
<evidence type="ECO:0000256" key="4">
    <source>
        <dbReference type="ARBA" id="ARBA00022684"/>
    </source>
</evidence>
<comment type="catalytic activity">
    <reaction evidence="7 8 9">
        <text>L-cysteine + L-glutamate + ATP = gamma-L-glutamyl-L-cysteine + ADP + phosphate + H(+)</text>
        <dbReference type="Rhea" id="RHEA:13285"/>
        <dbReference type="ChEBI" id="CHEBI:15378"/>
        <dbReference type="ChEBI" id="CHEBI:29985"/>
        <dbReference type="ChEBI" id="CHEBI:30616"/>
        <dbReference type="ChEBI" id="CHEBI:35235"/>
        <dbReference type="ChEBI" id="CHEBI:43474"/>
        <dbReference type="ChEBI" id="CHEBI:58173"/>
        <dbReference type="ChEBI" id="CHEBI:456216"/>
        <dbReference type="EC" id="6.3.2.2"/>
    </reaction>
</comment>
<dbReference type="GO" id="GO:0046872">
    <property type="term" value="F:metal ion binding"/>
    <property type="evidence" value="ECO:0007669"/>
    <property type="project" value="TreeGrafter"/>
</dbReference>
<accession>A0A6N8E9H4</accession>
<organism evidence="11 12">
    <name type="scientific">Allochromatium palmeri</name>
    <dbReference type="NCBI Taxonomy" id="231048"/>
    <lineage>
        <taxon>Bacteria</taxon>
        <taxon>Pseudomonadati</taxon>
        <taxon>Pseudomonadota</taxon>
        <taxon>Gammaproteobacteria</taxon>
        <taxon>Chromatiales</taxon>
        <taxon>Chromatiaceae</taxon>
        <taxon>Allochromatium</taxon>
    </lineage>
</organism>
<keyword evidence="5 8" id="KW-0547">Nucleotide-binding</keyword>
<evidence type="ECO:0000256" key="7">
    <source>
        <dbReference type="ARBA" id="ARBA00048819"/>
    </source>
</evidence>
<evidence type="ECO:0000256" key="8">
    <source>
        <dbReference type="HAMAP-Rule" id="MF_00578"/>
    </source>
</evidence>
<dbReference type="NCBIfam" id="TIGR01434">
    <property type="entry name" value="glu_cys_ligase"/>
    <property type="match status" value="1"/>
</dbReference>
<evidence type="ECO:0000256" key="2">
    <source>
        <dbReference type="ARBA" id="ARBA00008772"/>
    </source>
</evidence>
<dbReference type="RefSeq" id="WP_155448780.1">
    <property type="nucleotide sequence ID" value="NZ_WNKT01000004.1"/>
</dbReference>
<dbReference type="InterPro" id="IPR006334">
    <property type="entry name" value="Glut_cys_ligase"/>
</dbReference>
<keyword evidence="3 8" id="KW-0436">Ligase</keyword>
<dbReference type="UniPathway" id="UPA00142">
    <property type="reaction ID" value="UER00209"/>
</dbReference>
<protein>
    <recommendedName>
        <fullName evidence="8">Glutamate--cysteine ligase</fullName>
        <ecNumber evidence="8">6.3.2.2</ecNumber>
    </recommendedName>
    <alternativeName>
        <fullName evidence="8">Gamma-ECS</fullName>
        <shortName evidence="8">GCS</shortName>
    </alternativeName>
    <alternativeName>
        <fullName evidence="8">Gamma-glutamylcysteine synthetase</fullName>
    </alternativeName>
</protein>
<proteinExistence type="inferred from homology"/>
<gene>
    <name evidence="8" type="primary">gshA</name>
    <name evidence="11" type="ORF">GJ668_03660</name>
</gene>
<dbReference type="Pfam" id="PF04262">
    <property type="entry name" value="Glu_cys_ligase"/>
    <property type="match status" value="1"/>
</dbReference>
<evidence type="ECO:0000313" key="11">
    <source>
        <dbReference type="EMBL" id="MTW20191.1"/>
    </source>
</evidence>
<keyword evidence="4 8" id="KW-0317">Glutathione biosynthesis</keyword>
<dbReference type="AlphaFoldDB" id="A0A6N8E9H4"/>
<keyword evidence="6 8" id="KW-0067">ATP-binding</keyword>
<dbReference type="Gene3D" id="3.30.590.20">
    <property type="match status" value="1"/>
</dbReference>
<evidence type="ECO:0000256" key="5">
    <source>
        <dbReference type="ARBA" id="ARBA00022741"/>
    </source>
</evidence>
<dbReference type="GO" id="GO:0005829">
    <property type="term" value="C:cytosol"/>
    <property type="evidence" value="ECO:0007669"/>
    <property type="project" value="TreeGrafter"/>
</dbReference>
<evidence type="ECO:0000256" key="9">
    <source>
        <dbReference type="RuleBase" id="RU004391"/>
    </source>
</evidence>
<reference evidence="11 12" key="1">
    <citation type="submission" date="2019-11" db="EMBL/GenBank/DDBJ databases">
        <title>Whole-genome sequence of the anaerobic purple sulfur bacterium Allochromatium palmeri DSM 15591.</title>
        <authorList>
            <person name="Kyndt J.A."/>
            <person name="Meyer T.E."/>
        </authorList>
    </citation>
    <scope>NUCLEOTIDE SEQUENCE [LARGE SCALE GENOMIC DNA]</scope>
    <source>
        <strain evidence="11 12">DSM 15591</strain>
    </source>
</reference>
<dbReference type="PANTHER" id="PTHR38761:SF1">
    <property type="entry name" value="GLUTAMATE--CYSTEINE LIGASE"/>
    <property type="match status" value="1"/>
</dbReference>
<evidence type="ECO:0000256" key="3">
    <source>
        <dbReference type="ARBA" id="ARBA00022598"/>
    </source>
</evidence>
<dbReference type="PANTHER" id="PTHR38761">
    <property type="entry name" value="GLUTAMATE--CYSTEINE LIGASE"/>
    <property type="match status" value="1"/>
</dbReference>
<comment type="caution">
    <text evidence="11">The sequence shown here is derived from an EMBL/GenBank/DDBJ whole genome shotgun (WGS) entry which is preliminary data.</text>
</comment>
<dbReference type="InterPro" id="IPR014746">
    <property type="entry name" value="Gln_synth/guanido_kin_cat_dom"/>
</dbReference>
<evidence type="ECO:0000259" key="10">
    <source>
        <dbReference type="Pfam" id="PF04262"/>
    </source>
</evidence>
<dbReference type="EC" id="6.3.2.2" evidence="8"/>
<dbReference type="SUPFAM" id="SSF55931">
    <property type="entry name" value="Glutamine synthetase/guanido kinase"/>
    <property type="match status" value="1"/>
</dbReference>
<dbReference type="GO" id="GO:0004357">
    <property type="term" value="F:glutamate-cysteine ligase activity"/>
    <property type="evidence" value="ECO:0007669"/>
    <property type="project" value="UniProtKB-UniRule"/>
</dbReference>
<keyword evidence="12" id="KW-1185">Reference proteome</keyword>
<evidence type="ECO:0000313" key="12">
    <source>
        <dbReference type="Proteomes" id="UP000434044"/>
    </source>
</evidence>
<dbReference type="Proteomes" id="UP000434044">
    <property type="component" value="Unassembled WGS sequence"/>
</dbReference>
<dbReference type="EMBL" id="WNKT01000004">
    <property type="protein sequence ID" value="MTW20191.1"/>
    <property type="molecule type" value="Genomic_DNA"/>
</dbReference>